<dbReference type="InterPro" id="IPR029017">
    <property type="entry name" value="Enolase-like_N"/>
</dbReference>
<dbReference type="Gene3D" id="3.20.20.120">
    <property type="entry name" value="Enolase-like C-terminal domain"/>
    <property type="match status" value="1"/>
</dbReference>
<dbReference type="GO" id="GO:0016855">
    <property type="term" value="F:racemase and epimerase activity, acting on amino acids and derivatives"/>
    <property type="evidence" value="ECO:0007669"/>
    <property type="project" value="UniProtKB-UniRule"/>
</dbReference>
<reference evidence="10" key="1">
    <citation type="submission" date="2017-02" db="EMBL/GenBank/DDBJ databases">
        <authorList>
            <person name="Varghese N."/>
            <person name="Submissions S."/>
        </authorList>
    </citation>
    <scope>NUCLEOTIDE SEQUENCE [LARGE SCALE GENOMIC DNA]</scope>
    <source>
        <strain evidence="10">DSM 22385</strain>
    </source>
</reference>
<dbReference type="OrthoDB" id="9775391at2"/>
<dbReference type="FunFam" id="3.30.390.10:FF:000009">
    <property type="entry name" value="Hydrophobic dipeptide epimerase"/>
    <property type="match status" value="1"/>
</dbReference>
<dbReference type="PANTHER" id="PTHR48073:SF2">
    <property type="entry name" value="O-SUCCINYLBENZOATE SYNTHASE"/>
    <property type="match status" value="1"/>
</dbReference>
<dbReference type="GO" id="GO:0006518">
    <property type="term" value="P:peptide metabolic process"/>
    <property type="evidence" value="ECO:0007669"/>
    <property type="project" value="UniProtKB-ARBA"/>
</dbReference>
<gene>
    <name evidence="9" type="ORF">SAMN05661099_3503</name>
</gene>
<dbReference type="GO" id="GO:0000287">
    <property type="term" value="F:magnesium ion binding"/>
    <property type="evidence" value="ECO:0007669"/>
    <property type="project" value="UniProtKB-ARBA"/>
</dbReference>
<dbReference type="SUPFAM" id="SSF51604">
    <property type="entry name" value="Enolase C-terminal domain-like"/>
    <property type="match status" value="1"/>
</dbReference>
<evidence type="ECO:0000259" key="8">
    <source>
        <dbReference type="SMART" id="SM00922"/>
    </source>
</evidence>
<dbReference type="STRING" id="572036.SAMN05661099_3503"/>
<comment type="cofactor">
    <cofactor evidence="6 7">
        <name>Mg(2+)</name>
        <dbReference type="ChEBI" id="CHEBI:18420"/>
    </cofactor>
    <text evidence="6 7">Binds 1 Mg(2+) ion per subunit.</text>
</comment>
<evidence type="ECO:0000256" key="7">
    <source>
        <dbReference type="RuleBase" id="RU366006"/>
    </source>
</evidence>
<dbReference type="InterPro" id="IPR034603">
    <property type="entry name" value="Dipeptide_epimerase"/>
</dbReference>
<dbReference type="EMBL" id="FUYR01000006">
    <property type="protein sequence ID" value="SKB92273.1"/>
    <property type="molecule type" value="Genomic_DNA"/>
</dbReference>
<evidence type="ECO:0000256" key="2">
    <source>
        <dbReference type="ARBA" id="ARBA00022723"/>
    </source>
</evidence>
<accession>A0A1T5F7Y1</accession>
<dbReference type="SMART" id="SM00922">
    <property type="entry name" value="MR_MLE"/>
    <property type="match status" value="1"/>
</dbReference>
<evidence type="ECO:0000256" key="3">
    <source>
        <dbReference type="ARBA" id="ARBA00022842"/>
    </source>
</evidence>
<dbReference type="InterPro" id="IPR036849">
    <property type="entry name" value="Enolase-like_C_sf"/>
</dbReference>
<comment type="similarity">
    <text evidence="1 7">Belongs to the mandelate racemase/muconate lactonizing enzyme family.</text>
</comment>
<protein>
    <recommendedName>
        <fullName evidence="7">Dipeptide epimerase</fullName>
        <ecNumber evidence="7">5.1.1.-</ecNumber>
    </recommendedName>
</protein>
<proteinExistence type="inferred from homology"/>
<sequence>MKIRSIKAYKRSLALKKPYTIARDTFYDTENVFLEIELQNGITGLGAACPEGAVVGETAEKTIKNLESDLVQQLVGKDIREFLGHISEIAEIYGHFPGTMAAIDIALHDAFGQWLEVPVVDFYGRKHKKMLTSITIGIKNVEETIEEAKEYYDQGFRALKVKTGLDSREDAERILKLREVFNRHFSIRVDANTGYDAQQLGHFLDLTKNADVEVIEQPFLPGKENDLLQFSEELRSVFTADESLTSPATALSLTKAMPYGIFNIKLMKCGGIRPALQIADIARHADIKLFWGCNDESLISITAALHAALSCSHTRFLDLDGSFDLAEDLAEGGFVLEDGFLTTNSKSGLGLTKL</sequence>
<keyword evidence="3 6" id="KW-0460">Magnesium</keyword>
<dbReference type="PANTHER" id="PTHR48073">
    <property type="entry name" value="O-SUCCINYLBENZOATE SYNTHASE-RELATED"/>
    <property type="match status" value="1"/>
</dbReference>
<dbReference type="InterPro" id="IPR013342">
    <property type="entry name" value="Mandelate_racemase_C"/>
</dbReference>
<dbReference type="EC" id="5.1.1.-" evidence="7"/>
<name>A0A1T5F7Y1_9SPHI</name>
<feature type="binding site" evidence="6">
    <location>
        <position position="216"/>
    </location>
    <ligand>
        <name>Mg(2+)</name>
        <dbReference type="ChEBI" id="CHEBI:18420"/>
    </ligand>
</feature>
<feature type="binding site" evidence="6">
    <location>
        <position position="190"/>
    </location>
    <ligand>
        <name>Mg(2+)</name>
        <dbReference type="ChEBI" id="CHEBI:18420"/>
    </ligand>
</feature>
<evidence type="ECO:0000256" key="1">
    <source>
        <dbReference type="ARBA" id="ARBA00008031"/>
    </source>
</evidence>
<feature type="domain" description="Mandelate racemase/muconate lactonizing enzyme C-terminal" evidence="8">
    <location>
        <begin position="141"/>
        <end position="237"/>
    </location>
</feature>
<feature type="binding site" evidence="6">
    <location>
        <position position="241"/>
    </location>
    <ligand>
        <name>Mg(2+)</name>
        <dbReference type="ChEBI" id="CHEBI:18420"/>
    </ligand>
</feature>
<organism evidence="9 10">
    <name type="scientific">Daejeonella lutea</name>
    <dbReference type="NCBI Taxonomy" id="572036"/>
    <lineage>
        <taxon>Bacteria</taxon>
        <taxon>Pseudomonadati</taxon>
        <taxon>Bacteroidota</taxon>
        <taxon>Sphingobacteriia</taxon>
        <taxon>Sphingobacteriales</taxon>
        <taxon>Sphingobacteriaceae</taxon>
        <taxon>Daejeonella</taxon>
    </lineage>
</organism>
<evidence type="ECO:0000256" key="4">
    <source>
        <dbReference type="ARBA" id="ARBA00023235"/>
    </source>
</evidence>
<dbReference type="SFLD" id="SFLDG00180">
    <property type="entry name" value="muconate_cycloisomerase"/>
    <property type="match status" value="1"/>
</dbReference>
<dbReference type="Gene3D" id="3.30.390.10">
    <property type="entry name" value="Enolase-like, N-terminal domain"/>
    <property type="match status" value="1"/>
</dbReference>
<keyword evidence="4 7" id="KW-0413">Isomerase</keyword>
<dbReference type="InterPro" id="IPR029065">
    <property type="entry name" value="Enolase_C-like"/>
</dbReference>
<evidence type="ECO:0000256" key="5">
    <source>
        <dbReference type="PIRSR" id="PIRSR634603-1"/>
    </source>
</evidence>
<dbReference type="SUPFAM" id="SSF54826">
    <property type="entry name" value="Enolase N-terminal domain-like"/>
    <property type="match status" value="1"/>
</dbReference>
<dbReference type="Pfam" id="PF02746">
    <property type="entry name" value="MR_MLE_N"/>
    <property type="match status" value="1"/>
</dbReference>
<feature type="active site" description="Proton acceptor; specific for (R)-substrate epimerization" evidence="5">
    <location>
        <position position="162"/>
    </location>
</feature>
<keyword evidence="10" id="KW-1185">Reference proteome</keyword>
<dbReference type="CDD" id="cd03319">
    <property type="entry name" value="L-Ala-DL-Glu_epimerase"/>
    <property type="match status" value="1"/>
</dbReference>
<feature type="active site" description="Proton acceptor; specific for (S)-substrate epimerization" evidence="5">
    <location>
        <position position="265"/>
    </location>
</feature>
<dbReference type="InterPro" id="IPR013341">
    <property type="entry name" value="Mandelate_racemase_N_dom"/>
</dbReference>
<evidence type="ECO:0000313" key="9">
    <source>
        <dbReference type="EMBL" id="SKB92273.1"/>
    </source>
</evidence>
<evidence type="ECO:0000256" key="6">
    <source>
        <dbReference type="PIRSR" id="PIRSR634603-3"/>
    </source>
</evidence>
<dbReference type="Proteomes" id="UP000189981">
    <property type="component" value="Unassembled WGS sequence"/>
</dbReference>
<dbReference type="RefSeq" id="WP_079704002.1">
    <property type="nucleotide sequence ID" value="NZ_FUYR01000006.1"/>
</dbReference>
<evidence type="ECO:0000313" key="10">
    <source>
        <dbReference type="Proteomes" id="UP000189981"/>
    </source>
</evidence>
<dbReference type="AlphaFoldDB" id="A0A1T5F7Y1"/>
<dbReference type="Pfam" id="PF13378">
    <property type="entry name" value="MR_MLE_C"/>
    <property type="match status" value="1"/>
</dbReference>
<dbReference type="SFLD" id="SFLDS00001">
    <property type="entry name" value="Enolase"/>
    <property type="match status" value="1"/>
</dbReference>
<keyword evidence="2 6" id="KW-0479">Metal-binding</keyword>